<reference evidence="1 2" key="1">
    <citation type="submission" date="2023-12" db="EMBL/GenBank/DDBJ databases">
        <title>Novel species of the genus Arcicella isolated from rivers.</title>
        <authorList>
            <person name="Lu H."/>
        </authorList>
    </citation>
    <scope>NUCLEOTIDE SEQUENCE [LARGE SCALE GENOMIC DNA]</scope>
    <source>
        <strain evidence="1 2">DC25W</strain>
    </source>
</reference>
<sequence>MDIKLKTTATINEISALKIVNKEATMTSSPKDIDLSENTTTQGAFGKFVSKEFACDVFKSYKQTIQTAPSSPFGKDVERVFFSRELIDLILSQSGCEGISVYYVYPPTVEQINDMVLNNARIKESDIKRHLSVLILGNDGNGKPLVDIENPTQGSNSIIAEVGAPPPYNKTLRGSGEAWSAEKSVKSTMENRTTGIDYLSL</sequence>
<dbReference type="RefSeq" id="WP_323255300.1">
    <property type="nucleotide sequence ID" value="NZ_JAYGIM010000001.1"/>
</dbReference>
<keyword evidence="2" id="KW-1185">Reference proteome</keyword>
<comment type="caution">
    <text evidence="1">The sequence shown here is derived from an EMBL/GenBank/DDBJ whole genome shotgun (WGS) entry which is preliminary data.</text>
</comment>
<dbReference type="EMBL" id="JAYGIM010000001">
    <property type="protein sequence ID" value="MEA5425266.1"/>
    <property type="molecule type" value="Genomic_DNA"/>
</dbReference>
<organism evidence="1 2">
    <name type="scientific">Arcicella lustrica</name>
    <dbReference type="NCBI Taxonomy" id="2984196"/>
    <lineage>
        <taxon>Bacteria</taxon>
        <taxon>Pseudomonadati</taxon>
        <taxon>Bacteroidota</taxon>
        <taxon>Cytophagia</taxon>
        <taxon>Cytophagales</taxon>
        <taxon>Flectobacillaceae</taxon>
        <taxon>Arcicella</taxon>
    </lineage>
</organism>
<evidence type="ECO:0000313" key="2">
    <source>
        <dbReference type="Proteomes" id="UP001302222"/>
    </source>
</evidence>
<dbReference type="Proteomes" id="UP001302222">
    <property type="component" value="Unassembled WGS sequence"/>
</dbReference>
<name>A0ABU5SD92_9BACT</name>
<protein>
    <submittedName>
        <fullName evidence="1">Uncharacterized protein</fullName>
    </submittedName>
</protein>
<accession>A0ABU5SD92</accession>
<proteinExistence type="predicted"/>
<evidence type="ECO:0000313" key="1">
    <source>
        <dbReference type="EMBL" id="MEA5425266.1"/>
    </source>
</evidence>
<gene>
    <name evidence="1" type="ORF">VB798_01695</name>
</gene>